<keyword evidence="1" id="KW-0472">Membrane</keyword>
<reference evidence="3" key="1">
    <citation type="journal article" date="2019" name="Int. J. Syst. Evol. Microbiol.">
        <title>The Global Catalogue of Microorganisms (GCM) 10K type strain sequencing project: providing services to taxonomists for standard genome sequencing and annotation.</title>
        <authorList>
            <consortium name="The Broad Institute Genomics Platform"/>
            <consortium name="The Broad Institute Genome Sequencing Center for Infectious Disease"/>
            <person name="Wu L."/>
            <person name="Ma J."/>
        </authorList>
    </citation>
    <scope>NUCLEOTIDE SEQUENCE [LARGE SCALE GENOMIC DNA]</scope>
    <source>
        <strain evidence="3">CCUG 49339</strain>
    </source>
</reference>
<evidence type="ECO:0000256" key="1">
    <source>
        <dbReference type="SAM" id="Phobius"/>
    </source>
</evidence>
<dbReference type="RefSeq" id="WP_377929285.1">
    <property type="nucleotide sequence ID" value="NZ_JBHUEM010000028.1"/>
</dbReference>
<dbReference type="Proteomes" id="UP001597214">
    <property type="component" value="Unassembled WGS sequence"/>
</dbReference>
<feature type="transmembrane region" description="Helical" evidence="1">
    <location>
        <begin position="76"/>
        <end position="93"/>
    </location>
</feature>
<name>A0ABW4LVC5_9BACI</name>
<comment type="caution">
    <text evidence="2">The sequence shown here is derived from an EMBL/GenBank/DDBJ whole genome shotgun (WGS) entry which is preliminary data.</text>
</comment>
<dbReference type="EMBL" id="JBHUEM010000028">
    <property type="protein sequence ID" value="MFD1738070.1"/>
    <property type="molecule type" value="Genomic_DNA"/>
</dbReference>
<keyword evidence="1" id="KW-1133">Transmembrane helix</keyword>
<gene>
    <name evidence="2" type="ORF">ACFSCX_16160</name>
</gene>
<accession>A0ABW4LVC5</accession>
<evidence type="ECO:0000313" key="2">
    <source>
        <dbReference type="EMBL" id="MFD1738070.1"/>
    </source>
</evidence>
<evidence type="ECO:0000313" key="3">
    <source>
        <dbReference type="Proteomes" id="UP001597214"/>
    </source>
</evidence>
<organism evidence="2 3">
    <name type="scientific">Bacillus salitolerans</name>
    <dbReference type="NCBI Taxonomy" id="1437434"/>
    <lineage>
        <taxon>Bacteria</taxon>
        <taxon>Bacillati</taxon>
        <taxon>Bacillota</taxon>
        <taxon>Bacilli</taxon>
        <taxon>Bacillales</taxon>
        <taxon>Bacillaceae</taxon>
        <taxon>Bacillus</taxon>
    </lineage>
</organism>
<protein>
    <recommendedName>
        <fullName evidence="4">Histidine kinase</fullName>
    </recommendedName>
</protein>
<feature type="transmembrane region" description="Helical" evidence="1">
    <location>
        <begin position="29"/>
        <end position="48"/>
    </location>
</feature>
<sequence>MRTDKNNNISIILVLNIFIIKELEKLADIIFMFFMVIPIYIILLWTYFDPESSLLWKRWMYKDGDISERAKLNAKILSVLGMIMLTLLIISFII</sequence>
<keyword evidence="1" id="KW-0812">Transmembrane</keyword>
<evidence type="ECO:0008006" key="4">
    <source>
        <dbReference type="Google" id="ProtNLM"/>
    </source>
</evidence>
<keyword evidence="3" id="KW-1185">Reference proteome</keyword>
<proteinExistence type="predicted"/>